<gene>
    <name evidence="1" type="ORF">BI344_01540</name>
</gene>
<name>A0ABX3CG06_9NEIS</name>
<accession>A0ABX3CG06</accession>
<reference evidence="1 2" key="1">
    <citation type="submission" date="2016-09" db="EMBL/GenBank/DDBJ databases">
        <title>Chromobacterium muskegensis sp. nov., an insecticidal bacterium isolated from Sphagnum bogs.</title>
        <authorList>
            <person name="Sparks M.E."/>
            <person name="Blackburn M.B."/>
            <person name="Gundersen-Rindal D.E."/>
            <person name="Mitchell A."/>
            <person name="Farrar R."/>
            <person name="Kuhar D."/>
        </authorList>
    </citation>
    <scope>NUCLEOTIDE SEQUENCE [LARGE SCALE GENOMIC DNA]</scope>
    <source>
        <strain evidence="1 2">14B-1</strain>
    </source>
</reference>
<evidence type="ECO:0008006" key="3">
    <source>
        <dbReference type="Google" id="ProtNLM"/>
    </source>
</evidence>
<dbReference type="RefSeq" id="WP_071111209.1">
    <property type="nucleotide sequence ID" value="NZ_MKCT01000001.1"/>
</dbReference>
<sequence>MDDFDQKVFLMEIEAQCTYALHAIQNLNMAIGGIHANGVDQQRMRYLLRETFRSLHSFLSHTSNISKMIWPIDSKKHREIRNARAAHLKTLLEIDDENPIRSRELRDHLEHYDERLDHWAQTSTHKNIVADNIGDWGAIQGLDSGDFMRWYDPADKSFRFRGVRYDINELFLAVQALHQKIPADLKH</sequence>
<keyword evidence="2" id="KW-1185">Reference proteome</keyword>
<protein>
    <recommendedName>
        <fullName evidence="3">HEPN AbiU2-like domain-containing protein</fullName>
    </recommendedName>
</protein>
<dbReference type="Proteomes" id="UP000180280">
    <property type="component" value="Unassembled WGS sequence"/>
</dbReference>
<dbReference type="EMBL" id="MKCT01000001">
    <property type="protein sequence ID" value="OHX21251.1"/>
    <property type="molecule type" value="Genomic_DNA"/>
</dbReference>
<organism evidence="1 2">
    <name type="scientific">Chromobacterium sphagni</name>
    <dbReference type="NCBI Taxonomy" id="1903179"/>
    <lineage>
        <taxon>Bacteria</taxon>
        <taxon>Pseudomonadati</taxon>
        <taxon>Pseudomonadota</taxon>
        <taxon>Betaproteobacteria</taxon>
        <taxon>Neisseriales</taxon>
        <taxon>Chromobacteriaceae</taxon>
        <taxon>Chromobacterium</taxon>
    </lineage>
</organism>
<evidence type="ECO:0000313" key="1">
    <source>
        <dbReference type="EMBL" id="OHX21251.1"/>
    </source>
</evidence>
<proteinExistence type="predicted"/>
<comment type="caution">
    <text evidence="1">The sequence shown here is derived from an EMBL/GenBank/DDBJ whole genome shotgun (WGS) entry which is preliminary data.</text>
</comment>
<evidence type="ECO:0000313" key="2">
    <source>
        <dbReference type="Proteomes" id="UP000180280"/>
    </source>
</evidence>